<dbReference type="PROSITE" id="PS50006">
    <property type="entry name" value="FHA_DOMAIN"/>
    <property type="match status" value="1"/>
</dbReference>
<keyword evidence="1" id="KW-0597">Phosphoprotein</keyword>
<dbReference type="RefSeq" id="WP_425307240.1">
    <property type="nucleotide sequence ID" value="NZ_CP154795.1"/>
</dbReference>
<organism evidence="4 5">
    <name type="scientific">Ammonicoccus fulvus</name>
    <dbReference type="NCBI Taxonomy" id="3138240"/>
    <lineage>
        <taxon>Bacteria</taxon>
        <taxon>Bacillati</taxon>
        <taxon>Actinomycetota</taxon>
        <taxon>Actinomycetes</taxon>
        <taxon>Propionibacteriales</taxon>
        <taxon>Propionibacteriaceae</taxon>
        <taxon>Ammonicoccus</taxon>
    </lineage>
</organism>
<reference evidence="4 5" key="1">
    <citation type="submission" date="2024-04" db="EMBL/GenBank/DDBJ databases">
        <title>Isolation of an actinomycete strain from pig manure.</title>
        <authorList>
            <person name="Gong T."/>
            <person name="Yu Z."/>
            <person name="An M."/>
            <person name="Wei C."/>
            <person name="Yang W."/>
            <person name="Liu L."/>
        </authorList>
    </citation>
    <scope>NUCLEOTIDE SEQUENCE [LARGE SCALE GENOMIC DNA]</scope>
    <source>
        <strain evidence="4 5">ZF39</strain>
    </source>
</reference>
<evidence type="ECO:0000256" key="2">
    <source>
        <dbReference type="SAM" id="MobiDB-lite"/>
    </source>
</evidence>
<evidence type="ECO:0000256" key="1">
    <source>
        <dbReference type="ARBA" id="ARBA00022553"/>
    </source>
</evidence>
<protein>
    <submittedName>
        <fullName evidence="4">FHA domain-containing protein</fullName>
    </submittedName>
</protein>
<evidence type="ECO:0000313" key="5">
    <source>
        <dbReference type="Proteomes" id="UP001442841"/>
    </source>
</evidence>
<keyword evidence="5" id="KW-1185">Reference proteome</keyword>
<dbReference type="Proteomes" id="UP001442841">
    <property type="component" value="Chromosome"/>
</dbReference>
<dbReference type="SMART" id="SM00240">
    <property type="entry name" value="FHA"/>
    <property type="match status" value="1"/>
</dbReference>
<dbReference type="InterPro" id="IPR000253">
    <property type="entry name" value="FHA_dom"/>
</dbReference>
<dbReference type="Pfam" id="PF00498">
    <property type="entry name" value="FHA"/>
    <property type="match status" value="1"/>
</dbReference>
<sequence>MNTPAVRIAPGTGIALRTAGIIAWFDPAPHEHPTLLVRNLIAAARDSGGLPQTHLVDLAHNTPGLDLAVVALGTEFGQAWVCGDAHITIDGVAERRVIAALGPGPQHAYFPLPRFAVRMGDATAPTAWSHLIEGAVPASGISVVWDPSEQIHVHGTPLGTAHGSAPDEAATDEAFVTFPITGSGSGADQPDDSRSAPAAEPTGRSPGVLVVDGRSAFTLDADYILGRSPHVGEGVDGVRVREVVLAKDRSISRVHAAIRVDDNGVHVEDLGSGIGTWVEAPGEAPIQLHPGRPFPLTGETIVFLGPHRVSYYPFVDRALG</sequence>
<proteinExistence type="predicted"/>
<evidence type="ECO:0000259" key="3">
    <source>
        <dbReference type="PROSITE" id="PS50006"/>
    </source>
</evidence>
<dbReference type="InterPro" id="IPR008984">
    <property type="entry name" value="SMAD_FHA_dom_sf"/>
</dbReference>
<dbReference type="CDD" id="cd00060">
    <property type="entry name" value="FHA"/>
    <property type="match status" value="1"/>
</dbReference>
<evidence type="ECO:0000313" key="4">
    <source>
        <dbReference type="EMBL" id="XAN05807.1"/>
    </source>
</evidence>
<dbReference type="Gene3D" id="2.60.200.20">
    <property type="match status" value="1"/>
</dbReference>
<gene>
    <name evidence="4" type="ORF">AADG42_00290</name>
</gene>
<accession>A0ABZ3FLR6</accession>
<name>A0ABZ3FLR6_9ACTN</name>
<feature type="region of interest" description="Disordered" evidence="2">
    <location>
        <begin position="178"/>
        <end position="207"/>
    </location>
</feature>
<dbReference type="SUPFAM" id="SSF49879">
    <property type="entry name" value="SMAD/FHA domain"/>
    <property type="match status" value="1"/>
</dbReference>
<dbReference type="EMBL" id="CP154795">
    <property type="protein sequence ID" value="XAN05807.1"/>
    <property type="molecule type" value="Genomic_DNA"/>
</dbReference>
<feature type="domain" description="FHA" evidence="3">
    <location>
        <begin position="223"/>
        <end position="279"/>
    </location>
</feature>